<feature type="domain" description="FMN-binding" evidence="2">
    <location>
        <begin position="80"/>
        <end position="155"/>
    </location>
</feature>
<reference evidence="3" key="1">
    <citation type="submission" date="2020-05" db="EMBL/GenBank/DDBJ databases">
        <authorList>
            <person name="Chiriac C."/>
            <person name="Salcher M."/>
            <person name="Ghai R."/>
            <person name="Kavagutti S V."/>
        </authorList>
    </citation>
    <scope>NUCLEOTIDE SEQUENCE</scope>
</reference>
<organism evidence="3">
    <name type="scientific">freshwater metagenome</name>
    <dbReference type="NCBI Taxonomy" id="449393"/>
    <lineage>
        <taxon>unclassified sequences</taxon>
        <taxon>metagenomes</taxon>
        <taxon>ecological metagenomes</taxon>
    </lineage>
</organism>
<accession>A0A6J7M5X8</accession>
<dbReference type="InterPro" id="IPR007329">
    <property type="entry name" value="FMN-bd"/>
</dbReference>
<dbReference type="SMART" id="SM00900">
    <property type="entry name" value="FMN_bind"/>
    <property type="match status" value="1"/>
</dbReference>
<evidence type="ECO:0000256" key="1">
    <source>
        <dbReference type="SAM" id="MobiDB-lite"/>
    </source>
</evidence>
<sequence>MAEVGFLRRVAPAVLLAAAGGLLLYLLPSAGDADTSSGEDLGFTDVPGAASTPASGGTSSAAAAPASDKRVIKGDVINFRFGTLQVKVALKGTTIVNIATLTAPGGSYQRYTDRAIPEMKAKILAAQSTKVAAASGATYTSMAYAQSVQSALDKA</sequence>
<feature type="region of interest" description="Disordered" evidence="1">
    <location>
        <begin position="37"/>
        <end position="62"/>
    </location>
</feature>
<proteinExistence type="predicted"/>
<dbReference type="Gene3D" id="3.90.1010.20">
    <property type="match status" value="1"/>
</dbReference>
<dbReference type="AlphaFoldDB" id="A0A6J7M5X8"/>
<feature type="compositionally biased region" description="Low complexity" evidence="1">
    <location>
        <begin position="47"/>
        <end position="62"/>
    </location>
</feature>
<evidence type="ECO:0000313" key="3">
    <source>
        <dbReference type="EMBL" id="CAB4975518.1"/>
    </source>
</evidence>
<protein>
    <submittedName>
        <fullName evidence="3">Unannotated protein</fullName>
    </submittedName>
</protein>
<dbReference type="GO" id="GO:0010181">
    <property type="term" value="F:FMN binding"/>
    <property type="evidence" value="ECO:0007669"/>
    <property type="project" value="InterPro"/>
</dbReference>
<evidence type="ECO:0000259" key="2">
    <source>
        <dbReference type="SMART" id="SM00900"/>
    </source>
</evidence>
<name>A0A6J7M5X8_9ZZZZ</name>
<dbReference type="GO" id="GO:0016020">
    <property type="term" value="C:membrane"/>
    <property type="evidence" value="ECO:0007669"/>
    <property type="project" value="InterPro"/>
</dbReference>
<dbReference type="Pfam" id="PF04205">
    <property type="entry name" value="FMN_bind"/>
    <property type="match status" value="1"/>
</dbReference>
<dbReference type="EMBL" id="CAFBNE010000259">
    <property type="protein sequence ID" value="CAB4975518.1"/>
    <property type="molecule type" value="Genomic_DNA"/>
</dbReference>
<gene>
    <name evidence="3" type="ORF">UFOPK3772_03669</name>
</gene>